<comment type="caution">
    <text evidence="2">The sequence shown here is derived from an EMBL/GenBank/DDBJ whole genome shotgun (WGS) entry which is preliminary data.</text>
</comment>
<name>A0A1Y3BF06_EURMA</name>
<feature type="compositionally biased region" description="Low complexity" evidence="1">
    <location>
        <begin position="44"/>
        <end position="73"/>
    </location>
</feature>
<evidence type="ECO:0000256" key="1">
    <source>
        <dbReference type="SAM" id="MobiDB-lite"/>
    </source>
</evidence>
<organism evidence="2 3">
    <name type="scientific">Euroglyphus maynei</name>
    <name type="common">Mayne's house dust mite</name>
    <dbReference type="NCBI Taxonomy" id="6958"/>
    <lineage>
        <taxon>Eukaryota</taxon>
        <taxon>Metazoa</taxon>
        <taxon>Ecdysozoa</taxon>
        <taxon>Arthropoda</taxon>
        <taxon>Chelicerata</taxon>
        <taxon>Arachnida</taxon>
        <taxon>Acari</taxon>
        <taxon>Acariformes</taxon>
        <taxon>Sarcoptiformes</taxon>
        <taxon>Astigmata</taxon>
        <taxon>Psoroptidia</taxon>
        <taxon>Analgoidea</taxon>
        <taxon>Pyroglyphidae</taxon>
        <taxon>Pyroglyphinae</taxon>
        <taxon>Euroglyphus</taxon>
    </lineage>
</organism>
<dbReference type="EMBL" id="MUJZ01029040">
    <property type="protein sequence ID" value="OTF78186.1"/>
    <property type="molecule type" value="Genomic_DNA"/>
</dbReference>
<keyword evidence="3" id="KW-1185">Reference proteome</keyword>
<protein>
    <submittedName>
        <fullName evidence="2">Uncharacterized protein</fullName>
    </submittedName>
</protein>
<gene>
    <name evidence="2" type="ORF">BLA29_011565</name>
</gene>
<proteinExistence type="predicted"/>
<feature type="region of interest" description="Disordered" evidence="1">
    <location>
        <begin position="1"/>
        <end position="30"/>
    </location>
</feature>
<reference evidence="2 3" key="1">
    <citation type="submission" date="2017-03" db="EMBL/GenBank/DDBJ databases">
        <title>Genome Survey of Euroglyphus maynei.</title>
        <authorList>
            <person name="Arlian L.G."/>
            <person name="Morgan M.S."/>
            <person name="Rider S.D."/>
        </authorList>
    </citation>
    <scope>NUCLEOTIDE SEQUENCE [LARGE SCALE GENOMIC DNA]</scope>
    <source>
        <strain evidence="2">Arlian Lab</strain>
        <tissue evidence="2">Whole body</tissue>
    </source>
</reference>
<feature type="compositionally biased region" description="Low complexity" evidence="1">
    <location>
        <begin position="17"/>
        <end position="30"/>
    </location>
</feature>
<evidence type="ECO:0000313" key="3">
    <source>
        <dbReference type="Proteomes" id="UP000194236"/>
    </source>
</evidence>
<accession>A0A1Y3BF06</accession>
<dbReference type="AlphaFoldDB" id="A0A1Y3BF06"/>
<feature type="region of interest" description="Disordered" evidence="1">
    <location>
        <begin position="44"/>
        <end position="94"/>
    </location>
</feature>
<sequence length="94" mass="9846">MRKHSKSSKDKTENVQTTTSSLIDPTTTESIAVTGTTISTIASATTLSPSSPESEGQSSSLPGLATSSFISDEPIPPPSPFDQPSTSRDFPFKV</sequence>
<dbReference type="Proteomes" id="UP000194236">
    <property type="component" value="Unassembled WGS sequence"/>
</dbReference>
<evidence type="ECO:0000313" key="2">
    <source>
        <dbReference type="EMBL" id="OTF78186.1"/>
    </source>
</evidence>